<dbReference type="AlphaFoldDB" id="A0A4Y2JV94"/>
<feature type="transmembrane region" description="Helical" evidence="1">
    <location>
        <begin position="119"/>
        <end position="145"/>
    </location>
</feature>
<keyword evidence="1" id="KW-1133">Transmembrane helix</keyword>
<name>A0A4Y2JV94_ARAVE</name>
<sequence>MKKDRLNSTEVERKDDQTNVIPRVTEIAFSPIPPTGMDKETDSIDAYVRHGIAYDAYMRHSDAYENPLSRMWENSIKIGVHGIILSVRQVVSLTAVAIATGYFREDPFRIGGIRRKSGFYYILGSSLRWSFIIRLLGFAAVVHSFPFGAHSPK</sequence>
<evidence type="ECO:0000313" key="2">
    <source>
        <dbReference type="EMBL" id="GBM93904.1"/>
    </source>
</evidence>
<reference evidence="2 3" key="1">
    <citation type="journal article" date="2019" name="Sci. Rep.">
        <title>Orb-weaving spider Araneus ventricosus genome elucidates the spidroin gene catalogue.</title>
        <authorList>
            <person name="Kono N."/>
            <person name="Nakamura H."/>
            <person name="Ohtoshi R."/>
            <person name="Moran D.A.P."/>
            <person name="Shinohara A."/>
            <person name="Yoshida Y."/>
            <person name="Fujiwara M."/>
            <person name="Mori M."/>
            <person name="Tomita M."/>
            <person name="Arakawa K."/>
        </authorList>
    </citation>
    <scope>NUCLEOTIDE SEQUENCE [LARGE SCALE GENOMIC DNA]</scope>
</reference>
<evidence type="ECO:0000313" key="3">
    <source>
        <dbReference type="Proteomes" id="UP000499080"/>
    </source>
</evidence>
<gene>
    <name evidence="2" type="ORF">AVEN_80812_1</name>
</gene>
<proteinExistence type="predicted"/>
<keyword evidence="1" id="KW-0812">Transmembrane</keyword>
<keyword evidence="1" id="KW-0472">Membrane</keyword>
<dbReference type="EMBL" id="BGPR01112028">
    <property type="protein sequence ID" value="GBM93904.1"/>
    <property type="molecule type" value="Genomic_DNA"/>
</dbReference>
<accession>A0A4Y2JV94</accession>
<protein>
    <submittedName>
        <fullName evidence="2">Uncharacterized protein</fullName>
    </submittedName>
</protein>
<evidence type="ECO:0000256" key="1">
    <source>
        <dbReference type="SAM" id="Phobius"/>
    </source>
</evidence>
<keyword evidence="3" id="KW-1185">Reference proteome</keyword>
<organism evidence="2 3">
    <name type="scientific">Araneus ventricosus</name>
    <name type="common">Orbweaver spider</name>
    <name type="synonym">Epeira ventricosa</name>
    <dbReference type="NCBI Taxonomy" id="182803"/>
    <lineage>
        <taxon>Eukaryota</taxon>
        <taxon>Metazoa</taxon>
        <taxon>Ecdysozoa</taxon>
        <taxon>Arthropoda</taxon>
        <taxon>Chelicerata</taxon>
        <taxon>Arachnida</taxon>
        <taxon>Araneae</taxon>
        <taxon>Araneomorphae</taxon>
        <taxon>Entelegynae</taxon>
        <taxon>Araneoidea</taxon>
        <taxon>Araneidae</taxon>
        <taxon>Araneus</taxon>
    </lineage>
</organism>
<dbReference type="Proteomes" id="UP000499080">
    <property type="component" value="Unassembled WGS sequence"/>
</dbReference>
<comment type="caution">
    <text evidence="2">The sequence shown here is derived from an EMBL/GenBank/DDBJ whole genome shotgun (WGS) entry which is preliminary data.</text>
</comment>